<dbReference type="AlphaFoldDB" id="A0A2A4HXI8"/>
<protein>
    <submittedName>
        <fullName evidence="2">Uncharacterized protein</fullName>
    </submittedName>
</protein>
<reference evidence="2 3" key="1">
    <citation type="submission" date="2017-09" db="EMBL/GenBank/DDBJ databases">
        <title>Sphingomonas ginsenosidimutans KACC 14949, whole genome shotgun sequence.</title>
        <authorList>
            <person name="Feng G."/>
            <person name="Zhu H."/>
        </authorList>
    </citation>
    <scope>NUCLEOTIDE SEQUENCE [LARGE SCALE GENOMIC DNA]</scope>
    <source>
        <strain evidence="2 3">KACC 14949</strain>
    </source>
</reference>
<proteinExistence type="predicted"/>
<evidence type="ECO:0000313" key="3">
    <source>
        <dbReference type="Proteomes" id="UP000218784"/>
    </source>
</evidence>
<dbReference type="EMBL" id="NWVD01000005">
    <property type="protein sequence ID" value="PCG08619.1"/>
    <property type="molecule type" value="Genomic_DNA"/>
</dbReference>
<organism evidence="2 3">
    <name type="scientific">Sphingomonas ginsenosidimutans</name>
    <dbReference type="NCBI Taxonomy" id="862134"/>
    <lineage>
        <taxon>Bacteria</taxon>
        <taxon>Pseudomonadati</taxon>
        <taxon>Pseudomonadota</taxon>
        <taxon>Alphaproteobacteria</taxon>
        <taxon>Sphingomonadales</taxon>
        <taxon>Sphingomonadaceae</taxon>
        <taxon>Sphingomonas</taxon>
    </lineage>
</organism>
<feature type="chain" id="PRO_5012720392" evidence="1">
    <location>
        <begin position="19"/>
        <end position="344"/>
    </location>
</feature>
<keyword evidence="3" id="KW-1185">Reference proteome</keyword>
<evidence type="ECO:0000256" key="1">
    <source>
        <dbReference type="SAM" id="SignalP"/>
    </source>
</evidence>
<dbReference type="Proteomes" id="UP000218784">
    <property type="component" value="Unassembled WGS sequence"/>
</dbReference>
<comment type="caution">
    <text evidence="2">The sequence shown here is derived from an EMBL/GenBank/DDBJ whole genome shotgun (WGS) entry which is preliminary data.</text>
</comment>
<name>A0A2A4HXI8_9SPHN</name>
<gene>
    <name evidence="2" type="ORF">COA17_12910</name>
</gene>
<feature type="signal peptide" evidence="1">
    <location>
        <begin position="1"/>
        <end position="18"/>
    </location>
</feature>
<keyword evidence="1" id="KW-0732">Signal</keyword>
<accession>A0A2A4HXI8</accession>
<sequence length="344" mass="35397">MTGVCLMAAVASAAPAMARDLPVPADKGWKHAQSGVILRAQLAGMTRIGLSDATNGEFDVTAQFATPDKATFATIYLFQPAVQSVPMWFDRARTALEERDIFRNAAPATIDPVAFAAPGATTASSLRQVYALASGRPRSTALAVIPVGQWLVAIRLTSDTLVAEQLDATLSTLITAIAWPAASGAAVPAAVPIAPCSTPLAYGKAKVVKTQGADALVSLLLTAGLATAEARKKPDTPADAPPVWCRGDVAGARYAAYRSSDDAASYVMALGDAGRVITVAPSLIGQVDKKGTYTVTLKDVDGNTAIFATFSALPAPDQVLKAVMNGKPAGRAKAGNITLDSGAF</sequence>
<evidence type="ECO:0000313" key="2">
    <source>
        <dbReference type="EMBL" id="PCG08619.1"/>
    </source>
</evidence>